<dbReference type="GO" id="GO:0003887">
    <property type="term" value="F:DNA-directed DNA polymerase activity"/>
    <property type="evidence" value="ECO:0007669"/>
    <property type="project" value="UniProtKB-KW"/>
</dbReference>
<accession>A0A834WMD9</accession>
<evidence type="ECO:0000256" key="7">
    <source>
        <dbReference type="ARBA" id="ARBA00022801"/>
    </source>
</evidence>
<keyword evidence="12" id="KW-0548">Nucleotidyltransferase</keyword>
<evidence type="ECO:0000259" key="16">
    <source>
        <dbReference type="Pfam" id="PF07727"/>
    </source>
</evidence>
<evidence type="ECO:0000256" key="6">
    <source>
        <dbReference type="ARBA" id="ARBA00022759"/>
    </source>
</evidence>
<dbReference type="AlphaFoldDB" id="A0A834WMD9"/>
<dbReference type="PANTHER" id="PTHR42648:SF11">
    <property type="entry name" value="TRANSPOSON TY4-P GAG-POL POLYPROTEIN"/>
    <property type="match status" value="1"/>
</dbReference>
<keyword evidence="9" id="KW-0460">Magnesium</keyword>
<evidence type="ECO:0000256" key="13">
    <source>
        <dbReference type="ARBA" id="ARBA00023172"/>
    </source>
</evidence>
<evidence type="ECO:0000256" key="12">
    <source>
        <dbReference type="ARBA" id="ARBA00022932"/>
    </source>
</evidence>
<keyword evidence="21" id="KW-1185">Reference proteome</keyword>
<dbReference type="InterPro" id="IPR025724">
    <property type="entry name" value="GAG-pre-integrase_dom"/>
</dbReference>
<evidence type="ECO:0000256" key="5">
    <source>
        <dbReference type="ARBA" id="ARBA00022741"/>
    </source>
</evidence>
<gene>
    <name evidence="20" type="ORF">G2W53_019889</name>
</gene>
<evidence type="ECO:0000259" key="18">
    <source>
        <dbReference type="Pfam" id="PF22936"/>
    </source>
</evidence>
<evidence type="ECO:0000256" key="15">
    <source>
        <dbReference type="SAM" id="MobiDB-lite"/>
    </source>
</evidence>
<evidence type="ECO:0000256" key="4">
    <source>
        <dbReference type="ARBA" id="ARBA00022723"/>
    </source>
</evidence>
<dbReference type="Pfam" id="PF25597">
    <property type="entry name" value="SH3_retrovirus"/>
    <property type="match status" value="1"/>
</dbReference>
<dbReference type="InterPro" id="IPR039537">
    <property type="entry name" value="Retrotran_Ty1/copia-like"/>
</dbReference>
<feature type="region of interest" description="Disordered" evidence="15">
    <location>
        <begin position="268"/>
        <end position="307"/>
    </location>
</feature>
<dbReference type="GO" id="GO:0004519">
    <property type="term" value="F:endonuclease activity"/>
    <property type="evidence" value="ECO:0007669"/>
    <property type="project" value="UniProtKB-KW"/>
</dbReference>
<organism evidence="20 21">
    <name type="scientific">Senna tora</name>
    <dbReference type="NCBI Taxonomy" id="362788"/>
    <lineage>
        <taxon>Eukaryota</taxon>
        <taxon>Viridiplantae</taxon>
        <taxon>Streptophyta</taxon>
        <taxon>Embryophyta</taxon>
        <taxon>Tracheophyta</taxon>
        <taxon>Spermatophyta</taxon>
        <taxon>Magnoliopsida</taxon>
        <taxon>eudicotyledons</taxon>
        <taxon>Gunneridae</taxon>
        <taxon>Pentapetalae</taxon>
        <taxon>rosids</taxon>
        <taxon>fabids</taxon>
        <taxon>Fabales</taxon>
        <taxon>Fabaceae</taxon>
        <taxon>Caesalpinioideae</taxon>
        <taxon>Cassia clade</taxon>
        <taxon>Senna</taxon>
    </lineage>
</organism>
<dbReference type="GO" id="GO:0046872">
    <property type="term" value="F:metal ion binding"/>
    <property type="evidence" value="ECO:0007669"/>
    <property type="project" value="UniProtKB-KW"/>
</dbReference>
<feature type="domain" description="Reverse transcriptase Ty1/copia-type" evidence="16">
    <location>
        <begin position="310"/>
        <end position="389"/>
    </location>
</feature>
<feature type="domain" description="Retrovirus-related Pol polyprotein from transposon TNT 1-94-like beta-barrel" evidence="18">
    <location>
        <begin position="8"/>
        <end position="61"/>
    </location>
</feature>
<evidence type="ECO:0000259" key="17">
    <source>
        <dbReference type="Pfam" id="PF13976"/>
    </source>
</evidence>
<evidence type="ECO:0000256" key="11">
    <source>
        <dbReference type="ARBA" id="ARBA00022918"/>
    </source>
</evidence>
<feature type="compositionally biased region" description="Basic and acidic residues" evidence="15">
    <location>
        <begin position="294"/>
        <end position="303"/>
    </location>
</feature>
<dbReference type="PANTHER" id="PTHR42648">
    <property type="entry name" value="TRANSPOSASE, PUTATIVE-RELATED"/>
    <property type="match status" value="1"/>
</dbReference>
<dbReference type="InterPro" id="IPR057670">
    <property type="entry name" value="SH3_retrovirus"/>
</dbReference>
<dbReference type="GO" id="GO:0006310">
    <property type="term" value="P:DNA recombination"/>
    <property type="evidence" value="ECO:0007669"/>
    <property type="project" value="UniProtKB-KW"/>
</dbReference>
<dbReference type="GO" id="GO:0015074">
    <property type="term" value="P:DNA integration"/>
    <property type="evidence" value="ECO:0007669"/>
    <property type="project" value="UniProtKB-KW"/>
</dbReference>
<dbReference type="GO" id="GO:0005524">
    <property type="term" value="F:ATP binding"/>
    <property type="evidence" value="ECO:0007669"/>
    <property type="project" value="UniProtKB-KW"/>
</dbReference>
<comment type="function">
    <text evidence="1">The aspartyl protease (PR) mediates the proteolytic cleavages of the Gag and Gag-Pol polyproteins after assembly of the VLP.</text>
</comment>
<evidence type="ECO:0000313" key="20">
    <source>
        <dbReference type="EMBL" id="KAF7828725.1"/>
    </source>
</evidence>
<keyword evidence="7" id="KW-0378">Hydrolase</keyword>
<evidence type="ECO:0000259" key="19">
    <source>
        <dbReference type="Pfam" id="PF25597"/>
    </source>
</evidence>
<dbReference type="OrthoDB" id="1432996at2759"/>
<evidence type="ECO:0000256" key="2">
    <source>
        <dbReference type="ARBA" id="ARBA00022670"/>
    </source>
</evidence>
<keyword evidence="12" id="KW-0239">DNA-directed DNA polymerase</keyword>
<keyword evidence="12" id="KW-0808">Transferase</keyword>
<evidence type="ECO:0000256" key="1">
    <source>
        <dbReference type="ARBA" id="ARBA00002180"/>
    </source>
</evidence>
<feature type="domain" description="GAG-pre-integrase" evidence="17">
    <location>
        <begin position="107"/>
        <end position="160"/>
    </location>
</feature>
<dbReference type="Pfam" id="PF13976">
    <property type="entry name" value="gag_pre-integrs"/>
    <property type="match status" value="1"/>
</dbReference>
<keyword evidence="10" id="KW-0229">DNA integration</keyword>
<evidence type="ECO:0000256" key="3">
    <source>
        <dbReference type="ARBA" id="ARBA00022722"/>
    </source>
</evidence>
<dbReference type="GO" id="GO:0008233">
    <property type="term" value="F:peptidase activity"/>
    <property type="evidence" value="ECO:0007669"/>
    <property type="project" value="UniProtKB-KW"/>
</dbReference>
<keyword evidence="11" id="KW-0695">RNA-directed DNA polymerase</keyword>
<dbReference type="EMBL" id="JAAIUW010000006">
    <property type="protein sequence ID" value="KAF7828725.1"/>
    <property type="molecule type" value="Genomic_DNA"/>
</dbReference>
<evidence type="ECO:0000313" key="21">
    <source>
        <dbReference type="Proteomes" id="UP000634136"/>
    </source>
</evidence>
<sequence length="506" mass="56910">MREHCGDRVIVTADNSTHPVVKEGAVTIEVNDQASLKLHDVYHVPGLTKNLISIPQITESGKYVLFGPSDVKILDNVNEMSADVLFYGKKKGSLFVMTAGEAYVKKTSQTDNAAIWHARLGHVGYQLLQQISSKGLVDGIPSLKNVRENAVCQGCQFGKSHRLPYKSSSNRRSDYLLVMYTNVNYFRVFGSICYVHISKNNRTKLDPKARRCVFVGYDPYRKGWRCMDLQTKKFTTSRDVVFDEVSTTFPTSKSVILNDSSTEILFPEVNEKISSDDEKEKQTPPEDDESNEQATRRSTRDMRQPQYLNDYEVSEADSSLFVKTESNMQLLVLLYVDDMIMTGSDVDEISSLRHNLSLRFDMKNLGEVDCFLGLEVEKINQGYFVSQRAEMFEHQVLVVVRQPRNDVVAINKPAIPDPMMLQLLIHVSGKGLIANSGLSKRVNPFKPFQQQSFLMQHQDGSKEDCQCPTLTMPEHHASASKGSVPLKLTTYVSLSSSSLLSMAMNA</sequence>
<comment type="caution">
    <text evidence="20">The sequence shown here is derived from an EMBL/GenBank/DDBJ whole genome shotgun (WGS) entry which is preliminary data.</text>
</comment>
<evidence type="ECO:0000256" key="8">
    <source>
        <dbReference type="ARBA" id="ARBA00022840"/>
    </source>
</evidence>
<dbReference type="Pfam" id="PF22936">
    <property type="entry name" value="Pol_BBD"/>
    <property type="match status" value="1"/>
</dbReference>
<dbReference type="InterPro" id="IPR054722">
    <property type="entry name" value="PolX-like_BBD"/>
</dbReference>
<keyword evidence="2" id="KW-0645">Protease</keyword>
<keyword evidence="8" id="KW-0067">ATP-binding</keyword>
<feature type="domain" description="Retroviral polymerase SH3-like" evidence="19">
    <location>
        <begin position="191"/>
        <end position="247"/>
    </location>
</feature>
<protein>
    <submittedName>
        <fullName evidence="20">Retrovirus-related Pol polyprotein from transposon TNT 1-94</fullName>
    </submittedName>
</protein>
<dbReference type="Pfam" id="PF07727">
    <property type="entry name" value="RVT_2"/>
    <property type="match status" value="1"/>
</dbReference>
<evidence type="ECO:0000256" key="14">
    <source>
        <dbReference type="ARBA" id="ARBA00023268"/>
    </source>
</evidence>
<evidence type="ECO:0000256" key="9">
    <source>
        <dbReference type="ARBA" id="ARBA00022842"/>
    </source>
</evidence>
<keyword evidence="14" id="KW-0511">Multifunctional enzyme</keyword>
<reference evidence="20" key="1">
    <citation type="submission" date="2020-09" db="EMBL/GenBank/DDBJ databases">
        <title>Genome-Enabled Discovery of Anthraquinone Biosynthesis in Senna tora.</title>
        <authorList>
            <person name="Kang S.-H."/>
            <person name="Pandey R.P."/>
            <person name="Lee C.-M."/>
            <person name="Sim J.-S."/>
            <person name="Jeong J.-T."/>
            <person name="Choi B.-S."/>
            <person name="Jung M."/>
            <person name="Ginzburg D."/>
            <person name="Zhao K."/>
            <person name="Won S.Y."/>
            <person name="Oh T.-J."/>
            <person name="Yu Y."/>
            <person name="Kim N.-H."/>
            <person name="Lee O.R."/>
            <person name="Lee T.-H."/>
            <person name="Bashyal P."/>
            <person name="Kim T.-S."/>
            <person name="Lee W.-H."/>
            <person name="Kawkins C."/>
            <person name="Kim C.-K."/>
            <person name="Kim J.S."/>
            <person name="Ahn B.O."/>
            <person name="Rhee S.Y."/>
            <person name="Sohng J.K."/>
        </authorList>
    </citation>
    <scope>NUCLEOTIDE SEQUENCE</scope>
    <source>
        <tissue evidence="20">Leaf</tissue>
    </source>
</reference>
<name>A0A834WMD9_9FABA</name>
<keyword evidence="4" id="KW-0479">Metal-binding</keyword>
<dbReference type="Proteomes" id="UP000634136">
    <property type="component" value="Unassembled WGS sequence"/>
</dbReference>
<keyword evidence="5" id="KW-0547">Nucleotide-binding</keyword>
<feature type="compositionally biased region" description="Basic and acidic residues" evidence="15">
    <location>
        <begin position="269"/>
        <end position="284"/>
    </location>
</feature>
<proteinExistence type="predicted"/>
<evidence type="ECO:0000256" key="10">
    <source>
        <dbReference type="ARBA" id="ARBA00022908"/>
    </source>
</evidence>
<keyword evidence="6" id="KW-0255">Endonuclease</keyword>
<dbReference type="GO" id="GO:0006508">
    <property type="term" value="P:proteolysis"/>
    <property type="evidence" value="ECO:0007669"/>
    <property type="project" value="UniProtKB-KW"/>
</dbReference>
<keyword evidence="3" id="KW-0540">Nuclease</keyword>
<dbReference type="GO" id="GO:0003964">
    <property type="term" value="F:RNA-directed DNA polymerase activity"/>
    <property type="evidence" value="ECO:0007669"/>
    <property type="project" value="UniProtKB-KW"/>
</dbReference>
<dbReference type="InterPro" id="IPR013103">
    <property type="entry name" value="RVT_2"/>
</dbReference>
<keyword evidence="13" id="KW-0233">DNA recombination</keyword>